<dbReference type="Gene3D" id="1.10.3810.10">
    <property type="entry name" value="Biosynthetic peptidoglycan transglycosylase-like"/>
    <property type="match status" value="1"/>
</dbReference>
<dbReference type="InterPro" id="IPR001460">
    <property type="entry name" value="PCN-bd_Tpept"/>
</dbReference>
<feature type="compositionally biased region" description="Pro residues" evidence="9">
    <location>
        <begin position="1118"/>
        <end position="1148"/>
    </location>
</feature>
<feature type="transmembrane region" description="Helical" evidence="10">
    <location>
        <begin position="472"/>
        <end position="494"/>
    </location>
</feature>
<dbReference type="Pfam" id="PF00912">
    <property type="entry name" value="Transgly"/>
    <property type="match status" value="1"/>
</dbReference>
<dbReference type="PANTHER" id="PTHR32282">
    <property type="entry name" value="BINDING PROTEIN TRANSPEPTIDASE, PUTATIVE-RELATED"/>
    <property type="match status" value="1"/>
</dbReference>
<dbReference type="GO" id="GO:0008955">
    <property type="term" value="F:peptidoglycan glycosyltransferase activity"/>
    <property type="evidence" value="ECO:0007669"/>
    <property type="project" value="UniProtKB-EC"/>
</dbReference>
<keyword evidence="5" id="KW-0378">Hydrolase</keyword>
<protein>
    <submittedName>
        <fullName evidence="13">Membrane peptidoglycan carboxypeptidase</fullName>
    </submittedName>
</protein>
<feature type="compositionally biased region" description="Basic and acidic residues" evidence="9">
    <location>
        <begin position="317"/>
        <end position="326"/>
    </location>
</feature>
<evidence type="ECO:0000256" key="2">
    <source>
        <dbReference type="ARBA" id="ARBA00022670"/>
    </source>
</evidence>
<feature type="compositionally biased region" description="Basic and acidic residues" evidence="9">
    <location>
        <begin position="131"/>
        <end position="141"/>
    </location>
</feature>
<feature type="compositionally biased region" description="Low complexity" evidence="9">
    <location>
        <begin position="181"/>
        <end position="226"/>
    </location>
</feature>
<feature type="compositionally biased region" description="Acidic residues" evidence="9">
    <location>
        <begin position="1102"/>
        <end position="1117"/>
    </location>
</feature>
<dbReference type="InterPro" id="IPR036950">
    <property type="entry name" value="PBP_transglycosylase"/>
</dbReference>
<dbReference type="Pfam" id="PF00905">
    <property type="entry name" value="Transpeptidase"/>
    <property type="match status" value="1"/>
</dbReference>
<dbReference type="GO" id="GO:0008658">
    <property type="term" value="F:penicillin binding"/>
    <property type="evidence" value="ECO:0007669"/>
    <property type="project" value="InterPro"/>
</dbReference>
<organism evidence="13 14">
    <name type="scientific">Murinocardiopsis flavida</name>
    <dbReference type="NCBI Taxonomy" id="645275"/>
    <lineage>
        <taxon>Bacteria</taxon>
        <taxon>Bacillati</taxon>
        <taxon>Actinomycetota</taxon>
        <taxon>Actinomycetes</taxon>
        <taxon>Streptosporangiales</taxon>
        <taxon>Nocardiopsidaceae</taxon>
        <taxon>Murinocardiopsis</taxon>
    </lineage>
</organism>
<feature type="compositionally biased region" description="Low complexity" evidence="9">
    <location>
        <begin position="73"/>
        <end position="106"/>
    </location>
</feature>
<feature type="region of interest" description="Disordered" evidence="9">
    <location>
        <begin position="1"/>
        <end position="111"/>
    </location>
</feature>
<dbReference type="InterPro" id="IPR023346">
    <property type="entry name" value="Lysozyme-like_dom_sf"/>
</dbReference>
<comment type="caution">
    <text evidence="13">The sequence shown here is derived from an EMBL/GenBank/DDBJ whole genome shotgun (WGS) entry which is preliminary data.</text>
</comment>
<evidence type="ECO:0000256" key="6">
    <source>
        <dbReference type="ARBA" id="ARBA00023268"/>
    </source>
</evidence>
<evidence type="ECO:0000259" key="11">
    <source>
        <dbReference type="Pfam" id="PF00905"/>
    </source>
</evidence>
<dbReference type="RefSeq" id="WP_281260730.1">
    <property type="nucleotide sequence ID" value="NZ_PYGA01000008.1"/>
</dbReference>
<dbReference type="GO" id="GO:0009252">
    <property type="term" value="P:peptidoglycan biosynthetic process"/>
    <property type="evidence" value="ECO:0007669"/>
    <property type="project" value="TreeGrafter"/>
</dbReference>
<evidence type="ECO:0000256" key="1">
    <source>
        <dbReference type="ARBA" id="ARBA00022645"/>
    </source>
</evidence>
<evidence type="ECO:0000256" key="8">
    <source>
        <dbReference type="ARBA" id="ARBA00049902"/>
    </source>
</evidence>
<feature type="compositionally biased region" description="Acidic residues" evidence="9">
    <location>
        <begin position="227"/>
        <end position="237"/>
    </location>
</feature>
<keyword evidence="10" id="KW-0472">Membrane</keyword>
<dbReference type="PANTHER" id="PTHR32282:SF34">
    <property type="entry name" value="PENICILLIN-BINDING PROTEIN 1A"/>
    <property type="match status" value="1"/>
</dbReference>
<gene>
    <name evidence="13" type="ORF">CLV63_108173</name>
</gene>
<keyword evidence="14" id="KW-1185">Reference proteome</keyword>
<dbReference type="InterPro" id="IPR050396">
    <property type="entry name" value="Glycosyltr_51/Transpeptidase"/>
</dbReference>
<dbReference type="AlphaFoldDB" id="A0A2P8DJQ1"/>
<keyword evidence="2" id="KW-0645">Protease</keyword>
<dbReference type="SUPFAM" id="SSF53955">
    <property type="entry name" value="Lysozyme-like"/>
    <property type="match status" value="1"/>
</dbReference>
<comment type="catalytic activity">
    <reaction evidence="7">
        <text>Preferential cleavage: (Ac)2-L-Lys-D-Ala-|-D-Ala. Also transpeptidation of peptidyl-alanyl moieties that are N-acyl substituents of D-alanine.</text>
        <dbReference type="EC" id="3.4.16.4"/>
    </reaction>
</comment>
<evidence type="ECO:0000259" key="12">
    <source>
        <dbReference type="Pfam" id="PF00912"/>
    </source>
</evidence>
<feature type="domain" description="Glycosyl transferase family 51" evidence="12">
    <location>
        <begin position="523"/>
        <end position="692"/>
    </location>
</feature>
<keyword evidence="10" id="KW-1133">Transmembrane helix</keyword>
<feature type="compositionally biased region" description="Low complexity" evidence="9">
    <location>
        <begin position="238"/>
        <end position="279"/>
    </location>
</feature>
<name>A0A2P8DJQ1_9ACTN</name>
<dbReference type="InterPro" id="IPR001264">
    <property type="entry name" value="Glyco_trans_51"/>
</dbReference>
<evidence type="ECO:0000256" key="3">
    <source>
        <dbReference type="ARBA" id="ARBA00022676"/>
    </source>
</evidence>
<comment type="catalytic activity">
    <reaction evidence="8">
        <text>[GlcNAc-(1-&gt;4)-Mur2Ac(oyl-L-Ala-gamma-D-Glu-L-Lys-D-Ala-D-Ala)](n)-di-trans,octa-cis-undecaprenyl diphosphate + beta-D-GlcNAc-(1-&gt;4)-Mur2Ac(oyl-L-Ala-gamma-D-Glu-L-Lys-D-Ala-D-Ala)-di-trans,octa-cis-undecaprenyl diphosphate = [GlcNAc-(1-&gt;4)-Mur2Ac(oyl-L-Ala-gamma-D-Glu-L-Lys-D-Ala-D-Ala)](n+1)-di-trans,octa-cis-undecaprenyl diphosphate + di-trans,octa-cis-undecaprenyl diphosphate + H(+)</text>
        <dbReference type="Rhea" id="RHEA:23708"/>
        <dbReference type="Rhea" id="RHEA-COMP:9602"/>
        <dbReference type="Rhea" id="RHEA-COMP:9603"/>
        <dbReference type="ChEBI" id="CHEBI:15378"/>
        <dbReference type="ChEBI" id="CHEBI:58405"/>
        <dbReference type="ChEBI" id="CHEBI:60033"/>
        <dbReference type="ChEBI" id="CHEBI:78435"/>
        <dbReference type="EC" id="2.4.99.28"/>
    </reaction>
</comment>
<evidence type="ECO:0000256" key="9">
    <source>
        <dbReference type="SAM" id="MobiDB-lite"/>
    </source>
</evidence>
<feature type="region of interest" description="Disordered" evidence="9">
    <location>
        <begin position="1068"/>
        <end position="1148"/>
    </location>
</feature>
<proteinExistence type="predicted"/>
<dbReference type="GO" id="GO:0006508">
    <property type="term" value="P:proteolysis"/>
    <property type="evidence" value="ECO:0007669"/>
    <property type="project" value="UniProtKB-KW"/>
</dbReference>
<feature type="compositionally biased region" description="Basic and acidic residues" evidence="9">
    <location>
        <begin position="18"/>
        <end position="35"/>
    </location>
</feature>
<accession>A0A2P8DJQ1</accession>
<feature type="domain" description="Penicillin-binding protein transpeptidase" evidence="11">
    <location>
        <begin position="788"/>
        <end position="1022"/>
    </location>
</feature>
<evidence type="ECO:0000256" key="4">
    <source>
        <dbReference type="ARBA" id="ARBA00022679"/>
    </source>
</evidence>
<keyword evidence="6" id="KW-0511">Multifunctional enzyme</keyword>
<evidence type="ECO:0000256" key="10">
    <source>
        <dbReference type="SAM" id="Phobius"/>
    </source>
</evidence>
<sequence length="1148" mass="118058">MRRRTARQRPTDPGGWKLSEREHGDGEDQSRREPQTPESSGPPAADGAQSGPAEETASPSGAPDDAAKDDAATNDAVTADADPEPAAGSAAGGDESAADAPADSGAFQDSGTFFRERVARTLAEQGYGFSDDGRVVERPDDPGPAEQPAGGSDDPAEDAAADTSADEQRAADPGPPKADEPASAPAGEPAAGAGSEAAAAEGSALSAAPASASAEESAESPEGAEPAAEDPGDDTPDTPDTADTPDTPGTGSAPSSALAAPPAGAAGGAAPPAPGSAFFSPPPGRGTPPRAEEPAAADAPDPDTSIARPYVQAEPESEGHAARADGPDTTAWKMDFAAAEAAKSDRPGEPAADPAAEPESDAAQHGAAPYGDGPATAPPGAATGAAAGAAGAAAAAQSGAPEGPAPAEPSEPSSAHSGGGPGGPSGPDDPKGGAAAAAGGTPKKGGRPPRGPKSAKPKKPPKPLWWRITRGGLIAAAVMFLLGAGVFGVAYATIPVPPNAQSQATDQGSTFYYDDGKTVFAERGVNRDPVKLDRVPKEVQNAILSAENRGFWDEPGVSITGTLRGVWSTVTGKQVQGGSTITQQMVRNYYEGLSQEQTVTRKFKEIIISLKVDRSQSKEWILEQYLNTIYFGRNAYGIQAASQAYFHKDVGELSPDEASFLAAAIQQPTKFGIADAKTTPEMEQRWNYVVKGLVTMESITPAKAEAYEFPIPKKEIPQSGVDLSGYRGYMFQQTMSELERLGFSEDNVNRGGLEVTTTFNKKLMDAAKESVENNVPVDDLPDGVNAGLTAVDPTTGEVVAFYGGKDYLDNQYDSAFRGSAQAGSAFKPYVLGAALKNDFSLNTVVDGNGPQSFAGSSVQNAGNDPGGNYNLIQATAKSNNVGYVHLGEKVGLDKVVEFAHDAGIPKSKITKDQAGAATLPLGVSDVSPVDQAGGYSTFANGGEHIETHVVRSVKDKQGEEQRPEVKRKRVLTEDQAADVSYALQQVVQSGTGTSAQIGRPAAGKTGTTSGSVAAWFVGYTPQLTSSVGIYNGDNQPFSVPGYGTLSGGTLPTQVWREFMSKAMEGKEVKQFPPPSYGGNTQNFAPPPPPETEQPEETREPEQPEEPEEPSVPEEPEEPPPPPTDPPETVPPPEVPPEPGPGDPGIPEG</sequence>
<dbReference type="GO" id="GO:0009002">
    <property type="term" value="F:serine-type D-Ala-D-Ala carboxypeptidase activity"/>
    <property type="evidence" value="ECO:0007669"/>
    <property type="project" value="UniProtKB-EC"/>
</dbReference>
<feature type="region of interest" description="Disordered" evidence="9">
    <location>
        <begin position="124"/>
        <end position="464"/>
    </location>
</feature>
<dbReference type="InterPro" id="IPR012338">
    <property type="entry name" value="Beta-lactam/transpept-like"/>
</dbReference>
<reference evidence="13 14" key="1">
    <citation type="submission" date="2018-03" db="EMBL/GenBank/DDBJ databases">
        <title>Genomic Encyclopedia of Archaeal and Bacterial Type Strains, Phase II (KMG-II): from individual species to whole genera.</title>
        <authorList>
            <person name="Goeker M."/>
        </authorList>
    </citation>
    <scope>NUCLEOTIDE SEQUENCE [LARGE SCALE GENOMIC DNA]</scope>
    <source>
        <strain evidence="13 14">DSM 45312</strain>
    </source>
</reference>
<feature type="compositionally biased region" description="Low complexity" evidence="9">
    <location>
        <begin position="432"/>
        <end position="441"/>
    </location>
</feature>
<dbReference type="EMBL" id="PYGA01000008">
    <property type="protein sequence ID" value="PSK97453.1"/>
    <property type="molecule type" value="Genomic_DNA"/>
</dbReference>
<evidence type="ECO:0000256" key="5">
    <source>
        <dbReference type="ARBA" id="ARBA00022801"/>
    </source>
</evidence>
<evidence type="ECO:0000256" key="7">
    <source>
        <dbReference type="ARBA" id="ARBA00034000"/>
    </source>
</evidence>
<dbReference type="SUPFAM" id="SSF56601">
    <property type="entry name" value="beta-lactamase/transpeptidase-like"/>
    <property type="match status" value="1"/>
</dbReference>
<keyword evidence="1 13" id="KW-0121">Carboxypeptidase</keyword>
<dbReference type="GO" id="GO:0030288">
    <property type="term" value="C:outer membrane-bounded periplasmic space"/>
    <property type="evidence" value="ECO:0007669"/>
    <property type="project" value="TreeGrafter"/>
</dbReference>
<evidence type="ECO:0000313" key="13">
    <source>
        <dbReference type="EMBL" id="PSK97453.1"/>
    </source>
</evidence>
<feature type="compositionally biased region" description="Low complexity" evidence="9">
    <location>
        <begin position="294"/>
        <end position="303"/>
    </location>
</feature>
<dbReference type="Gene3D" id="3.40.710.10">
    <property type="entry name" value="DD-peptidase/beta-lactamase superfamily"/>
    <property type="match status" value="1"/>
</dbReference>
<feature type="compositionally biased region" description="Low complexity" evidence="9">
    <location>
        <begin position="349"/>
        <end position="402"/>
    </location>
</feature>
<keyword evidence="10" id="KW-0812">Transmembrane</keyword>
<dbReference type="Proteomes" id="UP000240542">
    <property type="component" value="Unassembled WGS sequence"/>
</dbReference>
<keyword evidence="3" id="KW-0328">Glycosyltransferase</keyword>
<keyword evidence="4" id="KW-0808">Transferase</keyword>
<evidence type="ECO:0000313" key="14">
    <source>
        <dbReference type="Proteomes" id="UP000240542"/>
    </source>
</evidence>